<keyword evidence="2" id="KW-0012">Acyltransferase</keyword>
<protein>
    <submittedName>
        <fullName evidence="2">GNAT family N-acetyltransferase</fullName>
        <ecNumber evidence="2">2.3.-.-</ecNumber>
    </submittedName>
</protein>
<dbReference type="PROSITE" id="PS51186">
    <property type="entry name" value="GNAT"/>
    <property type="match status" value="1"/>
</dbReference>
<keyword evidence="2" id="KW-0808">Transferase</keyword>
<accession>A0ABV9CBK3</accession>
<evidence type="ECO:0000259" key="1">
    <source>
        <dbReference type="PROSITE" id="PS51186"/>
    </source>
</evidence>
<dbReference type="InterPro" id="IPR000182">
    <property type="entry name" value="GNAT_dom"/>
</dbReference>
<evidence type="ECO:0000313" key="3">
    <source>
        <dbReference type="Proteomes" id="UP001596004"/>
    </source>
</evidence>
<dbReference type="SUPFAM" id="SSF55729">
    <property type="entry name" value="Acyl-CoA N-acyltransferases (Nat)"/>
    <property type="match status" value="1"/>
</dbReference>
<dbReference type="InterPro" id="IPR016181">
    <property type="entry name" value="Acyl_CoA_acyltransferase"/>
</dbReference>
<dbReference type="Gene3D" id="3.40.630.30">
    <property type="match status" value="1"/>
</dbReference>
<evidence type="ECO:0000313" key="2">
    <source>
        <dbReference type="EMBL" id="MFC4530093.1"/>
    </source>
</evidence>
<gene>
    <name evidence="2" type="ORF">ACFO60_04900</name>
</gene>
<dbReference type="RefSeq" id="WP_380837462.1">
    <property type="nucleotide sequence ID" value="NZ_JBHSFP010000002.1"/>
</dbReference>
<proteinExistence type="predicted"/>
<organism evidence="2 3">
    <name type="scientific">Sphaerisporangium dianthi</name>
    <dbReference type="NCBI Taxonomy" id="1436120"/>
    <lineage>
        <taxon>Bacteria</taxon>
        <taxon>Bacillati</taxon>
        <taxon>Actinomycetota</taxon>
        <taxon>Actinomycetes</taxon>
        <taxon>Streptosporangiales</taxon>
        <taxon>Streptosporangiaceae</taxon>
        <taxon>Sphaerisporangium</taxon>
    </lineage>
</organism>
<feature type="domain" description="N-acetyltransferase" evidence="1">
    <location>
        <begin position="4"/>
        <end position="182"/>
    </location>
</feature>
<sequence length="188" mass="21309">MSEIVLRAKDELPQEWFNAICAIHDAVFLQPPFAWTSDTSRENAEDLCRLAKEPTFGVVVACHDRDLIGYAYGHRLPVDHGWWRAIAQPLPPEFTREWDGRTFTLTGLAVLPGQRGRSLGKRLIGRLLGSRTEERAVLSVQPAAVATQGFYRHLGWRLVGRNGPFPDITPPHWDVYVMDRLPRQEPAC</sequence>
<comment type="caution">
    <text evidence="2">The sequence shown here is derived from an EMBL/GenBank/DDBJ whole genome shotgun (WGS) entry which is preliminary data.</text>
</comment>
<dbReference type="GO" id="GO:0016746">
    <property type="term" value="F:acyltransferase activity"/>
    <property type="evidence" value="ECO:0007669"/>
    <property type="project" value="UniProtKB-KW"/>
</dbReference>
<dbReference type="EMBL" id="JBHSFP010000002">
    <property type="protein sequence ID" value="MFC4530093.1"/>
    <property type="molecule type" value="Genomic_DNA"/>
</dbReference>
<dbReference type="Pfam" id="PF00583">
    <property type="entry name" value="Acetyltransf_1"/>
    <property type="match status" value="1"/>
</dbReference>
<dbReference type="CDD" id="cd04301">
    <property type="entry name" value="NAT_SF"/>
    <property type="match status" value="1"/>
</dbReference>
<dbReference type="EC" id="2.3.-.-" evidence="2"/>
<dbReference type="Proteomes" id="UP001596004">
    <property type="component" value="Unassembled WGS sequence"/>
</dbReference>
<keyword evidence="3" id="KW-1185">Reference proteome</keyword>
<reference evidence="3" key="1">
    <citation type="journal article" date="2019" name="Int. J. Syst. Evol. Microbiol.">
        <title>The Global Catalogue of Microorganisms (GCM) 10K type strain sequencing project: providing services to taxonomists for standard genome sequencing and annotation.</title>
        <authorList>
            <consortium name="The Broad Institute Genomics Platform"/>
            <consortium name="The Broad Institute Genome Sequencing Center for Infectious Disease"/>
            <person name="Wu L."/>
            <person name="Ma J."/>
        </authorList>
    </citation>
    <scope>NUCLEOTIDE SEQUENCE [LARGE SCALE GENOMIC DNA]</scope>
    <source>
        <strain evidence="3">CGMCC 4.7132</strain>
    </source>
</reference>
<name>A0ABV9CBK3_9ACTN</name>